<evidence type="ECO:0000259" key="3">
    <source>
        <dbReference type="Pfam" id="PF04892"/>
    </source>
</evidence>
<feature type="compositionally biased region" description="Polar residues" evidence="1">
    <location>
        <begin position="183"/>
        <end position="197"/>
    </location>
</feature>
<feature type="transmembrane region" description="Helical" evidence="2">
    <location>
        <begin position="153"/>
        <end position="174"/>
    </location>
</feature>
<feature type="transmembrane region" description="Helical" evidence="2">
    <location>
        <begin position="122"/>
        <end position="141"/>
    </location>
</feature>
<name>A0ABP9R439_9PSEU</name>
<feature type="transmembrane region" description="Helical" evidence="2">
    <location>
        <begin position="91"/>
        <end position="115"/>
    </location>
</feature>
<keyword evidence="5" id="KW-1185">Reference proteome</keyword>
<organism evidence="4 5">
    <name type="scientific">Pseudonocardia eucalypti</name>
    <dbReference type="NCBI Taxonomy" id="648755"/>
    <lineage>
        <taxon>Bacteria</taxon>
        <taxon>Bacillati</taxon>
        <taxon>Actinomycetota</taxon>
        <taxon>Actinomycetes</taxon>
        <taxon>Pseudonocardiales</taxon>
        <taxon>Pseudonocardiaceae</taxon>
        <taxon>Pseudonocardia</taxon>
    </lineage>
</organism>
<comment type="caution">
    <text evidence="4">The sequence shown here is derived from an EMBL/GenBank/DDBJ whole genome shotgun (WGS) entry which is preliminary data.</text>
</comment>
<dbReference type="InterPro" id="IPR006976">
    <property type="entry name" value="VanZ-like"/>
</dbReference>
<feature type="domain" description="VanZ-like" evidence="3">
    <location>
        <begin position="78"/>
        <end position="169"/>
    </location>
</feature>
<proteinExistence type="predicted"/>
<evidence type="ECO:0000313" key="5">
    <source>
        <dbReference type="Proteomes" id="UP001428817"/>
    </source>
</evidence>
<dbReference type="EMBL" id="BAABJP010000047">
    <property type="protein sequence ID" value="GAA5171263.1"/>
    <property type="molecule type" value="Genomic_DNA"/>
</dbReference>
<keyword evidence="2" id="KW-0812">Transmembrane</keyword>
<dbReference type="Proteomes" id="UP001428817">
    <property type="component" value="Unassembled WGS sequence"/>
</dbReference>
<evidence type="ECO:0000256" key="1">
    <source>
        <dbReference type="SAM" id="MobiDB-lite"/>
    </source>
</evidence>
<accession>A0ABP9R439</accession>
<feature type="transmembrane region" description="Helical" evidence="2">
    <location>
        <begin position="51"/>
        <end position="71"/>
    </location>
</feature>
<evidence type="ECO:0000256" key="2">
    <source>
        <dbReference type="SAM" id="Phobius"/>
    </source>
</evidence>
<evidence type="ECO:0000313" key="4">
    <source>
        <dbReference type="EMBL" id="GAA5171263.1"/>
    </source>
</evidence>
<reference evidence="5" key="1">
    <citation type="journal article" date="2019" name="Int. J. Syst. Evol. Microbiol.">
        <title>The Global Catalogue of Microorganisms (GCM) 10K type strain sequencing project: providing services to taxonomists for standard genome sequencing and annotation.</title>
        <authorList>
            <consortium name="The Broad Institute Genomics Platform"/>
            <consortium name="The Broad Institute Genome Sequencing Center for Infectious Disease"/>
            <person name="Wu L."/>
            <person name="Ma J."/>
        </authorList>
    </citation>
    <scope>NUCLEOTIDE SEQUENCE [LARGE SCALE GENOMIC DNA]</scope>
    <source>
        <strain evidence="5">JCM 18303</strain>
    </source>
</reference>
<dbReference type="Pfam" id="PF04892">
    <property type="entry name" value="VanZ"/>
    <property type="match status" value="1"/>
</dbReference>
<protein>
    <recommendedName>
        <fullName evidence="3">VanZ-like domain-containing protein</fullName>
    </recommendedName>
</protein>
<dbReference type="RefSeq" id="WP_185063701.1">
    <property type="nucleotide sequence ID" value="NZ_BAABJP010000047.1"/>
</dbReference>
<feature type="region of interest" description="Disordered" evidence="1">
    <location>
        <begin position="178"/>
        <end position="197"/>
    </location>
</feature>
<keyword evidence="2" id="KW-1133">Transmembrane helix</keyword>
<sequence>MSHLFEAAHQLRWLVPISRWTPLVALLGVAFALLGWRPLARWARWYRLPTLGALLALAGVVALTLSPRGWYGNHRSLAECVPTEWWQLASSAAGVGGSAESILNIVLFVPLGFCLVMASRRVMWPAALMASMPIAIELLQVVVPGRQCSPRDWLANALGGLIGVTAAALTRHILRRRARRHSPIQSPQHPDSVTSAL</sequence>
<keyword evidence="2" id="KW-0472">Membrane</keyword>
<gene>
    <name evidence="4" type="ORF">GCM10023321_69570</name>
</gene>
<feature type="transmembrane region" description="Helical" evidence="2">
    <location>
        <begin position="20"/>
        <end position="39"/>
    </location>
</feature>